<proteinExistence type="inferred from homology"/>
<keyword evidence="7 8" id="KW-0413">Isomerase</keyword>
<feature type="binding site" evidence="8">
    <location>
        <position position="116"/>
    </location>
    <ligand>
        <name>Mg(2+)</name>
        <dbReference type="ChEBI" id="CHEBI:18420"/>
        <note>catalytic</note>
    </ligand>
</feature>
<dbReference type="InterPro" id="IPR013825">
    <property type="entry name" value="Topo_IA_cen_sub2"/>
</dbReference>
<evidence type="ECO:0000313" key="12">
    <source>
        <dbReference type="Proteomes" id="UP000005798"/>
    </source>
</evidence>
<evidence type="ECO:0000256" key="5">
    <source>
        <dbReference type="ARBA" id="ARBA00023029"/>
    </source>
</evidence>
<dbReference type="InterPro" id="IPR005738">
    <property type="entry name" value="TopoIII"/>
</dbReference>
<keyword evidence="6 8" id="KW-0238">DNA-binding</keyword>
<dbReference type="PROSITE" id="PS52039">
    <property type="entry name" value="TOPO_IA_2"/>
    <property type="match status" value="1"/>
</dbReference>
<dbReference type="InterPro" id="IPR000380">
    <property type="entry name" value="Topo_IA"/>
</dbReference>
<feature type="binding site" evidence="8">
    <location>
        <position position="20"/>
    </location>
    <ligand>
        <name>Mg(2+)</name>
        <dbReference type="ChEBI" id="CHEBI:18420"/>
        <note>catalytic</note>
    </ligand>
</feature>
<dbReference type="InterPro" id="IPR013826">
    <property type="entry name" value="Topo_IA_cen_sub3"/>
</dbReference>
<dbReference type="CDD" id="cd00186">
    <property type="entry name" value="TOP1Ac"/>
    <property type="match status" value="1"/>
</dbReference>
<dbReference type="GO" id="GO:0006265">
    <property type="term" value="P:DNA topological change"/>
    <property type="evidence" value="ECO:0007669"/>
    <property type="project" value="UniProtKB-UniRule"/>
</dbReference>
<comment type="caution">
    <text evidence="8">Lacks conserved residue(s) required for the propagation of feature annotation.</text>
</comment>
<keyword evidence="4 8" id="KW-0460">Magnesium</keyword>
<keyword evidence="5 8" id="KW-0799">Topoisomerase</keyword>
<dbReference type="SMART" id="SM00493">
    <property type="entry name" value="TOPRIM"/>
    <property type="match status" value="1"/>
</dbReference>
<feature type="site" description="Interaction with DNA" evidence="8">
    <location>
        <position position="322"/>
    </location>
</feature>
<evidence type="ECO:0000256" key="1">
    <source>
        <dbReference type="ARBA" id="ARBA00000213"/>
    </source>
</evidence>
<dbReference type="InterPro" id="IPR013824">
    <property type="entry name" value="Topo_IA_cen_sub1"/>
</dbReference>
<dbReference type="AlphaFoldDB" id="B0N116"/>
<dbReference type="eggNOG" id="COG0550">
    <property type="taxonomic scope" value="Bacteria"/>
</dbReference>
<dbReference type="PANTHER" id="PTHR11390">
    <property type="entry name" value="PROKARYOTIC DNA TOPOISOMERASE"/>
    <property type="match status" value="1"/>
</dbReference>
<organism evidence="11 12">
    <name type="scientific">Thomasclavelia ramosa DSM 1402</name>
    <dbReference type="NCBI Taxonomy" id="445974"/>
    <lineage>
        <taxon>Bacteria</taxon>
        <taxon>Bacillati</taxon>
        <taxon>Bacillota</taxon>
        <taxon>Erysipelotrichia</taxon>
        <taxon>Erysipelotrichales</taxon>
        <taxon>Coprobacillaceae</taxon>
        <taxon>Thomasclavelia</taxon>
    </lineage>
</organism>
<dbReference type="PRINTS" id="PR00417">
    <property type="entry name" value="PRTPISMRASEI"/>
</dbReference>
<dbReference type="InterPro" id="IPR003602">
    <property type="entry name" value="Topo_IA_DNA-bd_dom"/>
</dbReference>
<evidence type="ECO:0000256" key="2">
    <source>
        <dbReference type="ARBA" id="ARBA00009446"/>
    </source>
</evidence>
<dbReference type="InterPro" id="IPR034144">
    <property type="entry name" value="TOPRIM_TopoIII"/>
</dbReference>
<dbReference type="InterPro" id="IPR003601">
    <property type="entry name" value="Topo_IA_2"/>
</dbReference>
<feature type="site" description="Interaction with DNA" evidence="8">
    <location>
        <position position="72"/>
    </location>
</feature>
<feature type="domain" description="Toprim" evidence="9">
    <location>
        <begin position="14"/>
        <end position="145"/>
    </location>
</feature>
<evidence type="ECO:0000259" key="9">
    <source>
        <dbReference type="PROSITE" id="PS50880"/>
    </source>
</evidence>
<keyword evidence="3 8" id="KW-0479">Metal-binding</keyword>
<dbReference type="SUPFAM" id="SSF56712">
    <property type="entry name" value="Prokaryotic type I DNA topoisomerase"/>
    <property type="match status" value="1"/>
</dbReference>
<dbReference type="PROSITE" id="PS00396">
    <property type="entry name" value="TOPO_IA_1"/>
    <property type="match status" value="1"/>
</dbReference>
<dbReference type="NCBIfam" id="NF005829">
    <property type="entry name" value="PRK07726.1"/>
    <property type="match status" value="1"/>
</dbReference>
<feature type="site" description="Interaction with DNA" evidence="8">
    <location>
        <position position="179"/>
    </location>
</feature>
<dbReference type="Gene3D" id="1.10.460.10">
    <property type="entry name" value="Topoisomerase I, domain 2"/>
    <property type="match status" value="1"/>
</dbReference>
<evidence type="ECO:0000256" key="8">
    <source>
        <dbReference type="HAMAP-Rule" id="MF_00953"/>
    </source>
</evidence>
<feature type="site" description="Interaction with DNA" evidence="8">
    <location>
        <position position="187"/>
    </location>
</feature>
<evidence type="ECO:0000256" key="4">
    <source>
        <dbReference type="ARBA" id="ARBA00022842"/>
    </source>
</evidence>
<gene>
    <name evidence="8" type="primary">topB</name>
    <name evidence="11" type="ORF">CLORAM_00022</name>
</gene>
<comment type="cofactor">
    <cofactor evidence="8">
        <name>Mg(2+)</name>
        <dbReference type="ChEBI" id="CHEBI:18420"/>
    </cofactor>
</comment>
<comment type="function">
    <text evidence="8">Releases the supercoiling and torsional tension of DNA, which is introduced during the DNA replication and transcription, by transiently cleaving and rejoining one strand of the DNA duplex. Introduces a single-strand break via transesterification at a target site in duplex DNA. The scissile phosphodiester is attacked by the catalytic tyrosine of the enzyme, resulting in the formation of a DNA-(5'-phosphotyrosyl)-enzyme intermediate and the expulsion of a 3'-OH DNA strand. The free DNA strand then undergoes passage around the unbroken strand, thus removing DNA supercoils. Finally, in the religation step, the DNA 3'-OH attacks the covalent intermediate to expel the active-site tyrosine and restore the DNA phosphodiester backbone.</text>
</comment>
<comment type="caution">
    <text evidence="11">The sequence shown here is derived from an EMBL/GenBank/DDBJ whole genome shotgun (WGS) entry which is preliminary data.</text>
</comment>
<comment type="similarity">
    <text evidence="2 8">Belongs to the type IA topoisomerase family.</text>
</comment>
<dbReference type="SMART" id="SM00437">
    <property type="entry name" value="TOP1Ac"/>
    <property type="match status" value="1"/>
</dbReference>
<comment type="catalytic activity">
    <reaction evidence="1 8">
        <text>ATP-independent breakage of single-stranded DNA, followed by passage and rejoining.</text>
        <dbReference type="EC" id="5.6.2.1"/>
    </reaction>
</comment>
<evidence type="ECO:0000313" key="11">
    <source>
        <dbReference type="EMBL" id="EDS19932.1"/>
    </source>
</evidence>
<dbReference type="Gene3D" id="2.70.20.10">
    <property type="entry name" value="Topoisomerase I, domain 3"/>
    <property type="match status" value="1"/>
</dbReference>
<dbReference type="SMART" id="SM00436">
    <property type="entry name" value="TOP1Bc"/>
    <property type="match status" value="1"/>
</dbReference>
<dbReference type="InterPro" id="IPR023405">
    <property type="entry name" value="Topo_IA_core_domain"/>
</dbReference>
<evidence type="ECO:0000256" key="7">
    <source>
        <dbReference type="ARBA" id="ARBA00023235"/>
    </source>
</evidence>
<dbReference type="EMBL" id="ABFX02000002">
    <property type="protein sequence ID" value="EDS19932.1"/>
    <property type="molecule type" value="Genomic_DNA"/>
</dbReference>
<dbReference type="GO" id="GO:0003677">
    <property type="term" value="F:DNA binding"/>
    <property type="evidence" value="ECO:0007669"/>
    <property type="project" value="UniProtKB-KW"/>
</dbReference>
<dbReference type="eggNOG" id="COG0551">
    <property type="taxonomic scope" value="Bacteria"/>
</dbReference>
<sequence length="734" mass="84164">MIEYLRNEVKKMSKTLVLAEKPSVGRDIARVLQCNKNVNGGLEGNKYIVTWALGHLVTLADPEKYDKHYQKWDLNDLPIMPEKMQLVVIGKTAKQYNAVKNLMNRNDVKDIIIATDAGREGELVARWIINKAHIKKPMQRLWISSVTDKAIKEGFKKLKNAREYEALYHSAYSRSIADWIVGINATRALTCKYNAQLACGRVQTPTLAMIAAREEEIKDFVPRNYYGIEIISSQINWTWLSAKKEKHLFNEAKIDETIKKLQNQKLKIEKISTFTKKKYAPQLYDLTELQRDANKLYGFSAKETLATMQDLYEYHKVLTYPRTDSRYLTDDIVPTLKERLEASRGGDYDNIIDKILKSPIRKQSHFVNNSKVSDHHAIIPTEQPAMLGSFTDRELKIYELVLKRFLAVLLPPYLYEQTTINAIVNQEIFTVSGKIETQIGWKEVYGNEEDSEDQTLPSLKQNQFLPITEITKTTGQTTPPGYFNEATLLSAMENPVRYTKNTSKQLSSTLVNTGGLGTVATRADIIEKLFNTFLIEKSGNDIHVTNKGKQLLKLVPQDLKEPELTAKWEMELAKIAKKEQKSNIFINEIKKYTRSLIDEISSSEAKFKHDNLTTKKCPECNHFMLEVNGKKGKMLVCSNPDCKHRESVSIITNARCPNCHKKLELVGKGDKQMFVCKTCGYRQHMNAFKKERENKNKLARKSDVKKYMNQQKQQQTAVEDSPFAALLKLKDELK</sequence>
<accession>B0N116</accession>
<dbReference type="HAMAP" id="MF_00953">
    <property type="entry name" value="Topoisom_3_prok"/>
    <property type="match status" value="1"/>
</dbReference>
<dbReference type="PROSITE" id="PS50880">
    <property type="entry name" value="TOPRIM"/>
    <property type="match status" value="1"/>
</dbReference>
<dbReference type="GO" id="GO:0043597">
    <property type="term" value="C:cytoplasmic replication fork"/>
    <property type="evidence" value="ECO:0007669"/>
    <property type="project" value="TreeGrafter"/>
</dbReference>
<reference evidence="11" key="1">
    <citation type="submission" date="2007-11" db="EMBL/GenBank/DDBJ databases">
        <authorList>
            <person name="Fulton L."/>
            <person name="Clifton S."/>
            <person name="Fulton B."/>
            <person name="Xu J."/>
            <person name="Minx P."/>
            <person name="Pepin K.H."/>
            <person name="Johnson M."/>
            <person name="Thiruvilangam P."/>
            <person name="Bhonagiri V."/>
            <person name="Nash W.E."/>
            <person name="Mardis E.R."/>
            <person name="Wilson R.K."/>
        </authorList>
    </citation>
    <scope>NUCLEOTIDE SEQUENCE [LARGE SCALE GENOMIC DNA]</scope>
    <source>
        <strain evidence="11">DSM 1402</strain>
    </source>
</reference>
<dbReference type="Gene3D" id="1.10.290.10">
    <property type="entry name" value="Topoisomerase I, domain 4"/>
    <property type="match status" value="1"/>
</dbReference>
<evidence type="ECO:0000256" key="3">
    <source>
        <dbReference type="ARBA" id="ARBA00022723"/>
    </source>
</evidence>
<dbReference type="InterPro" id="IPR006171">
    <property type="entry name" value="TOPRIM_dom"/>
</dbReference>
<dbReference type="GO" id="GO:0003917">
    <property type="term" value="F:DNA topoisomerase type I (single strand cut, ATP-independent) activity"/>
    <property type="evidence" value="ECO:0007669"/>
    <property type="project" value="UniProtKB-UniRule"/>
</dbReference>
<dbReference type="HOGENOM" id="CLU_002929_5_2_9"/>
<dbReference type="Pfam" id="PF01751">
    <property type="entry name" value="Toprim"/>
    <property type="match status" value="1"/>
</dbReference>
<protein>
    <recommendedName>
        <fullName evidence="8">DNA topoisomerase 3</fullName>
        <ecNumber evidence="8">5.6.2.1</ecNumber>
    </recommendedName>
    <alternativeName>
        <fullName evidence="8">DNA topoisomerase III</fullName>
    </alternativeName>
</protein>
<dbReference type="GO" id="GO:0006310">
    <property type="term" value="P:DNA recombination"/>
    <property type="evidence" value="ECO:0007669"/>
    <property type="project" value="TreeGrafter"/>
</dbReference>
<dbReference type="GO" id="GO:0000287">
    <property type="term" value="F:magnesium ion binding"/>
    <property type="evidence" value="ECO:0007669"/>
    <property type="project" value="UniProtKB-UniRule"/>
</dbReference>
<dbReference type="GO" id="GO:0006281">
    <property type="term" value="P:DNA repair"/>
    <property type="evidence" value="ECO:0007669"/>
    <property type="project" value="TreeGrafter"/>
</dbReference>
<dbReference type="EC" id="5.6.2.1" evidence="8"/>
<name>B0N116_9FIRM</name>
<dbReference type="CDD" id="cd03362">
    <property type="entry name" value="TOPRIM_TopoIA_TopoIII"/>
    <property type="match status" value="1"/>
</dbReference>
<feature type="active site" description="O-(5'-phospho-DNA)-tyrosine intermediate" evidence="8">
    <location>
        <position position="320"/>
    </location>
</feature>
<dbReference type="InterPro" id="IPR023406">
    <property type="entry name" value="Topo_IA_AS"/>
</dbReference>
<reference evidence="11" key="2">
    <citation type="submission" date="2014-06" db="EMBL/GenBank/DDBJ databases">
        <title>Draft genome sequence of Clostridium ramosum(DSM 1402).</title>
        <authorList>
            <person name="Sudarsanam P."/>
            <person name="Ley R."/>
            <person name="Guruge J."/>
            <person name="Turnbaugh P.J."/>
            <person name="Mahowald M."/>
            <person name="Liep D."/>
            <person name="Gordon J."/>
        </authorList>
    </citation>
    <scope>NUCLEOTIDE SEQUENCE</scope>
    <source>
        <strain evidence="11">DSM 1402</strain>
    </source>
</reference>
<dbReference type="Proteomes" id="UP000005798">
    <property type="component" value="Unassembled WGS sequence"/>
</dbReference>
<feature type="domain" description="Topo IA-type catalytic" evidence="10">
    <location>
        <begin position="164"/>
        <end position="597"/>
    </location>
</feature>
<dbReference type="Pfam" id="PF01131">
    <property type="entry name" value="Topoisom_bac"/>
    <property type="match status" value="1"/>
</dbReference>
<dbReference type="Gene3D" id="3.40.50.140">
    <property type="match status" value="1"/>
</dbReference>
<keyword evidence="12" id="KW-1185">Reference proteome</keyword>
<dbReference type="InterPro" id="IPR013497">
    <property type="entry name" value="Topo_IA_cen"/>
</dbReference>
<evidence type="ECO:0000259" key="10">
    <source>
        <dbReference type="PROSITE" id="PS52039"/>
    </source>
</evidence>
<evidence type="ECO:0000256" key="6">
    <source>
        <dbReference type="ARBA" id="ARBA00023125"/>
    </source>
</evidence>
<dbReference type="NCBIfam" id="TIGR01056">
    <property type="entry name" value="topB"/>
    <property type="match status" value="1"/>
</dbReference>
<dbReference type="PANTHER" id="PTHR11390:SF21">
    <property type="entry name" value="DNA TOPOISOMERASE 3-ALPHA"/>
    <property type="match status" value="1"/>
</dbReference>